<dbReference type="CDD" id="cd10440">
    <property type="entry name" value="GIY-YIG_COG3680"/>
    <property type="match status" value="1"/>
</dbReference>
<reference evidence="1 2" key="1">
    <citation type="submission" date="2019-08" db="EMBL/GenBank/DDBJ databases">
        <authorList>
            <person name="Luo N."/>
        </authorList>
    </citation>
    <scope>NUCLEOTIDE SEQUENCE [LARGE SCALE GENOMIC DNA]</scope>
    <source>
        <strain evidence="1 2">NCIMB 9442</strain>
    </source>
</reference>
<gene>
    <name evidence="1" type="ORF">FVW20_08090</name>
</gene>
<sequence length="269" mass="30550">MGVDVKALYFGQEVVEKLKSYVYAYYYPELENEAPFYIGKGKGNRCFQHLLDNGDSEKVRTIKEILDSGKIPRIEIIRHGLEENEALVAESVAIDLLTKDRLTNRQLGHGAKRYGRMNVETLKNIYGSGAPLDIDTIDVPAVLIRVNQAYVPGSSTQEIYDITRGCWKLAMRVAECARYAFSVYQGVIIEVFEIAAWLRGDSTMRADGVEREPIERRIEFVGRRATQDIRSKYVGKKVSIPEGARNPCIYTRKTKEEFARKLRETVEGA</sequence>
<proteinExistence type="predicted"/>
<dbReference type="RefSeq" id="WP_196609016.1">
    <property type="nucleotide sequence ID" value="NZ_VRYY01000199.1"/>
</dbReference>
<dbReference type="Proteomes" id="UP001194469">
    <property type="component" value="Unassembled WGS sequence"/>
</dbReference>
<evidence type="ECO:0000313" key="1">
    <source>
        <dbReference type="EMBL" id="MBG3876972.1"/>
    </source>
</evidence>
<dbReference type="EMBL" id="VRYY01000199">
    <property type="protein sequence ID" value="MBG3876972.1"/>
    <property type="molecule type" value="Genomic_DNA"/>
</dbReference>
<keyword evidence="2" id="KW-1185">Reference proteome</keyword>
<name>A0ABS0J490_9BACT</name>
<dbReference type="Pfam" id="PF22945">
    <property type="entry name" value="LEM-3_GIY-YIG"/>
    <property type="match status" value="1"/>
</dbReference>
<comment type="caution">
    <text evidence="1">The sequence shown here is derived from an EMBL/GenBank/DDBJ whole genome shotgun (WGS) entry which is preliminary data.</text>
</comment>
<organism evidence="1 2">
    <name type="scientific">Nitratidesulfovibrio oxamicus</name>
    <dbReference type="NCBI Taxonomy" id="32016"/>
    <lineage>
        <taxon>Bacteria</taxon>
        <taxon>Pseudomonadati</taxon>
        <taxon>Thermodesulfobacteriota</taxon>
        <taxon>Desulfovibrionia</taxon>
        <taxon>Desulfovibrionales</taxon>
        <taxon>Desulfovibrionaceae</taxon>
        <taxon>Nitratidesulfovibrio</taxon>
    </lineage>
</organism>
<evidence type="ECO:0000313" key="2">
    <source>
        <dbReference type="Proteomes" id="UP001194469"/>
    </source>
</evidence>
<protein>
    <recommendedName>
        <fullName evidence="3">GIY-YIG domain-containing protein</fullName>
    </recommendedName>
</protein>
<accession>A0ABS0J490</accession>
<evidence type="ECO:0008006" key="3">
    <source>
        <dbReference type="Google" id="ProtNLM"/>
    </source>
</evidence>